<dbReference type="PROSITE" id="PS00061">
    <property type="entry name" value="ADH_SHORT"/>
    <property type="match status" value="1"/>
</dbReference>
<keyword evidence="5" id="KW-1185">Reference proteome</keyword>
<reference evidence="4" key="1">
    <citation type="submission" date="2022-10" db="EMBL/GenBank/DDBJ databases">
        <title>Tapping the CABI collections for fungal endophytes: first genome assemblies for Collariella, Neodidymelliopsis, Ascochyta clinopodiicola, Didymella pomorum, Didymosphaeria variabile, Neocosmospora piperis and Neocucurbitaria cava.</title>
        <authorList>
            <person name="Hill R."/>
        </authorList>
    </citation>
    <scope>NUCLEOTIDE SEQUENCE</scope>
    <source>
        <strain evidence="4">IMI 356814</strain>
    </source>
</reference>
<name>A0A9W9CQ95_9PLEO</name>
<keyword evidence="3" id="KW-0560">Oxidoreductase</keyword>
<dbReference type="InterPro" id="IPR002347">
    <property type="entry name" value="SDR_fam"/>
</dbReference>
<dbReference type="PRINTS" id="PR00081">
    <property type="entry name" value="GDHRDH"/>
</dbReference>
<evidence type="ECO:0000256" key="1">
    <source>
        <dbReference type="ARBA" id="ARBA00006484"/>
    </source>
</evidence>
<proteinExistence type="inferred from homology"/>
<dbReference type="GO" id="GO:0005737">
    <property type="term" value="C:cytoplasm"/>
    <property type="evidence" value="ECO:0007669"/>
    <property type="project" value="TreeGrafter"/>
</dbReference>
<organism evidence="4 5">
    <name type="scientific">Neocucurbitaria cava</name>
    <dbReference type="NCBI Taxonomy" id="798079"/>
    <lineage>
        <taxon>Eukaryota</taxon>
        <taxon>Fungi</taxon>
        <taxon>Dikarya</taxon>
        <taxon>Ascomycota</taxon>
        <taxon>Pezizomycotina</taxon>
        <taxon>Dothideomycetes</taxon>
        <taxon>Pleosporomycetidae</taxon>
        <taxon>Pleosporales</taxon>
        <taxon>Pleosporineae</taxon>
        <taxon>Cucurbitariaceae</taxon>
        <taxon>Neocucurbitaria</taxon>
    </lineage>
</organism>
<dbReference type="PANTHER" id="PTHR44229">
    <property type="entry name" value="15-HYDROXYPROSTAGLANDIN DEHYDROGENASE [NAD(+)]"/>
    <property type="match status" value="1"/>
</dbReference>
<dbReference type="Proteomes" id="UP001140560">
    <property type="component" value="Unassembled WGS sequence"/>
</dbReference>
<dbReference type="GO" id="GO:0016491">
    <property type="term" value="F:oxidoreductase activity"/>
    <property type="evidence" value="ECO:0007669"/>
    <property type="project" value="UniProtKB-KW"/>
</dbReference>
<comment type="similarity">
    <text evidence="1">Belongs to the short-chain dehydrogenases/reductases (SDR) family.</text>
</comment>
<dbReference type="InterPro" id="IPR020904">
    <property type="entry name" value="Sc_DH/Rdtase_CS"/>
</dbReference>
<protein>
    <recommendedName>
        <fullName evidence="6">NAD(P)-binding protein</fullName>
    </recommendedName>
</protein>
<dbReference type="Pfam" id="PF00106">
    <property type="entry name" value="adh_short"/>
    <property type="match status" value="1"/>
</dbReference>
<dbReference type="OrthoDB" id="5296at2759"/>
<keyword evidence="2" id="KW-0521">NADP</keyword>
<accession>A0A9W9CQ95</accession>
<comment type="caution">
    <text evidence="4">The sequence shown here is derived from an EMBL/GenBank/DDBJ whole genome shotgun (WGS) entry which is preliminary data.</text>
</comment>
<evidence type="ECO:0000313" key="5">
    <source>
        <dbReference type="Proteomes" id="UP001140560"/>
    </source>
</evidence>
<dbReference type="AlphaFoldDB" id="A0A9W9CQ95"/>
<evidence type="ECO:0000313" key="4">
    <source>
        <dbReference type="EMBL" id="KAJ4375966.1"/>
    </source>
</evidence>
<dbReference type="FunFam" id="3.40.50.720:FF:000643">
    <property type="entry name" value="Short chain dehydrogenase/reductase family oxidoreductase, putative"/>
    <property type="match status" value="1"/>
</dbReference>
<gene>
    <name evidence="4" type="ORF">N0V83_001246</name>
</gene>
<evidence type="ECO:0008006" key="6">
    <source>
        <dbReference type="Google" id="ProtNLM"/>
    </source>
</evidence>
<dbReference type="Gene3D" id="3.40.50.720">
    <property type="entry name" value="NAD(P)-binding Rossmann-like Domain"/>
    <property type="match status" value="1"/>
</dbReference>
<evidence type="ECO:0000256" key="3">
    <source>
        <dbReference type="ARBA" id="ARBA00023002"/>
    </source>
</evidence>
<sequence length="331" mass="35211">MAAQQPGLQKDQSTTTAAQPYSVKGKSAIVTGAGSGINFSFAALLLSKGCNVLIADLSLRPEAQALVDAHSSTSKPRAVFLKTDVTSWPNLTRMFTVGASEFGSIDIVCPGAGIYDPHWSNFWHPPGVPGGKSRDSPEGGRYASLDINVTHPIRCTQLAIAHFLNPPPGSNVQKASPQNPKRVVIISSIAGQNANLNTPIYVAGKHAMNGFIRSLAQLEDKIGVRVNGVAPGVIKTPLWTEHPEKMTFLDEGRDQWATAEEVAEAMLRCVEEGVGGGVVLEVGKSQTRRVEALNDPGPSGAGHTVSNLQEQYNEVYGWLGQEGWGVANPKL</sequence>
<dbReference type="EMBL" id="JAPEUY010000002">
    <property type="protein sequence ID" value="KAJ4375966.1"/>
    <property type="molecule type" value="Genomic_DNA"/>
</dbReference>
<dbReference type="InterPro" id="IPR036291">
    <property type="entry name" value="NAD(P)-bd_dom_sf"/>
</dbReference>
<dbReference type="PANTHER" id="PTHR44229:SF4">
    <property type="entry name" value="15-HYDROXYPROSTAGLANDIN DEHYDROGENASE [NAD(+)]"/>
    <property type="match status" value="1"/>
</dbReference>
<evidence type="ECO:0000256" key="2">
    <source>
        <dbReference type="ARBA" id="ARBA00022857"/>
    </source>
</evidence>
<dbReference type="SUPFAM" id="SSF51735">
    <property type="entry name" value="NAD(P)-binding Rossmann-fold domains"/>
    <property type="match status" value="1"/>
</dbReference>